<evidence type="ECO:0000313" key="3">
    <source>
        <dbReference type="Proteomes" id="UP000694888"/>
    </source>
</evidence>
<feature type="compositionally biased region" description="Basic and acidic residues" evidence="1">
    <location>
        <begin position="434"/>
        <end position="449"/>
    </location>
</feature>
<feature type="transmembrane region" description="Helical" evidence="2">
    <location>
        <begin position="388"/>
        <end position="409"/>
    </location>
</feature>
<dbReference type="SUPFAM" id="SSF53187">
    <property type="entry name" value="Zn-dependent exopeptidases"/>
    <property type="match status" value="1"/>
</dbReference>
<dbReference type="Proteomes" id="UP000694888">
    <property type="component" value="Unplaced"/>
</dbReference>
<organism evidence="3 4">
    <name type="scientific">Aplysia californica</name>
    <name type="common">California sea hare</name>
    <dbReference type="NCBI Taxonomy" id="6500"/>
    <lineage>
        <taxon>Eukaryota</taxon>
        <taxon>Metazoa</taxon>
        <taxon>Spiralia</taxon>
        <taxon>Lophotrochozoa</taxon>
        <taxon>Mollusca</taxon>
        <taxon>Gastropoda</taxon>
        <taxon>Heterobranchia</taxon>
        <taxon>Euthyneura</taxon>
        <taxon>Tectipleura</taxon>
        <taxon>Aplysiida</taxon>
        <taxon>Aplysioidea</taxon>
        <taxon>Aplysiidae</taxon>
        <taxon>Aplysia</taxon>
    </lineage>
</organism>
<dbReference type="PANTHER" id="PTHR13304">
    <property type="entry name" value="GLYCOSYLPHOSPHATIDYLINOSITOL ANCHOR ATTACHMENT 1 PROTEIN"/>
    <property type="match status" value="1"/>
</dbReference>
<dbReference type="InterPro" id="IPR007246">
    <property type="entry name" value="Gaa1"/>
</dbReference>
<keyword evidence="2" id="KW-0472">Membrane</keyword>
<evidence type="ECO:0000256" key="1">
    <source>
        <dbReference type="SAM" id="MobiDB-lite"/>
    </source>
</evidence>
<feature type="transmembrane region" description="Helical" evidence="2">
    <location>
        <begin position="21"/>
        <end position="41"/>
    </location>
</feature>
<dbReference type="RefSeq" id="XP_005108658.1">
    <property type="nucleotide sequence ID" value="XM_005108601.3"/>
</dbReference>
<feature type="transmembrane region" description="Helical" evidence="2">
    <location>
        <begin position="591"/>
        <end position="611"/>
    </location>
</feature>
<sequence>MGLLSNEKQRNRLVKFLQNHHAKLSALMYIVGLAWFLALAYQPFNAGTYFSENALLPGLVESELPHVLTKAFNLKDEVKAEMNKDQKVAPQSWIFEKFRALGLDTYRHNFSVIYPFKSISKKVVQGENVFAILRARRAASTEALVLSVPLRPLANKAKPQTGGGIALALALASEFKQKAYWSKDVIFLFTDYDEVGTTAWLDAYHESKSEYIVSEHLEGRSGPIQAAINLELPLEKVSYYNLKLEGLNGQLPNLDLVNLVVKLCRKERGQVTLHHTMEPKLRSYYGEGNGESFQEYKTALTTMMRMMWYQASGAPSGNHGLFHRFHIEALTLEGVKDKKSTRIHDLTASARIIEGVFRSLNNLMERFHQSFFFYILPSTNRYVSIGMYMPPFGLMAAAGLITGIALWLISGDEAAANAVEKEKEADPAGTSLDGSEKSKTKADADKSEQDAEEEDDEMDPISTTGILTVIPVILVCLLLGWLAYQGPELLTRIMPKFRIHTEDMVLYSMLAIYTAALMYPKLMTRKSGNPNRLIVDWRLLKSIGLISQSLALASISLTNISQAFFLTAFMVPVTTFVRPSSYRFLRWVQMFALVLVSPLMLMFLVGFITVWPQPDVFSLFLEAFNSTKELIFLSVMDNYLFNAWTESVITAIVFPIWLFFWAIPWAEP</sequence>
<evidence type="ECO:0000256" key="2">
    <source>
        <dbReference type="SAM" id="Phobius"/>
    </source>
</evidence>
<dbReference type="Pfam" id="PF04114">
    <property type="entry name" value="Gaa1"/>
    <property type="match status" value="1"/>
</dbReference>
<proteinExistence type="predicted"/>
<keyword evidence="2" id="KW-0812">Transmembrane</keyword>
<dbReference type="PIRSF" id="PIRSF036762">
    <property type="entry name" value="GAA1"/>
    <property type="match status" value="1"/>
</dbReference>
<evidence type="ECO:0000313" key="4">
    <source>
        <dbReference type="RefSeq" id="XP_005108658.1"/>
    </source>
</evidence>
<protein>
    <submittedName>
        <fullName evidence="4">Glycosylphosphatidylinositol anchor attachment 1 protein</fullName>
    </submittedName>
</protein>
<dbReference type="Gene3D" id="3.40.630.10">
    <property type="entry name" value="Zn peptidases"/>
    <property type="match status" value="1"/>
</dbReference>
<keyword evidence="2" id="KW-1133">Transmembrane helix</keyword>
<keyword evidence="3" id="KW-1185">Reference proteome</keyword>
<feature type="compositionally biased region" description="Acidic residues" evidence="1">
    <location>
        <begin position="450"/>
        <end position="459"/>
    </location>
</feature>
<feature type="transmembrane region" description="Helical" evidence="2">
    <location>
        <begin position="504"/>
        <end position="519"/>
    </location>
</feature>
<feature type="transmembrane region" description="Helical" evidence="2">
    <location>
        <begin position="563"/>
        <end position="579"/>
    </location>
</feature>
<dbReference type="PANTHER" id="PTHR13304:SF0">
    <property type="entry name" value="GLYCOSYLPHOSPHATIDYLINOSITOL ANCHOR ATTACHMENT 1 PROTEIN"/>
    <property type="match status" value="1"/>
</dbReference>
<name>A0ABM0K4M5_APLCA</name>
<feature type="transmembrane region" description="Helical" evidence="2">
    <location>
        <begin position="466"/>
        <end position="484"/>
    </location>
</feature>
<accession>A0ABM0K4M5</accession>
<feature type="transmembrane region" description="Helical" evidence="2">
    <location>
        <begin position="643"/>
        <end position="663"/>
    </location>
</feature>
<gene>
    <name evidence="4" type="primary">LOC101855825</name>
</gene>
<feature type="region of interest" description="Disordered" evidence="1">
    <location>
        <begin position="419"/>
        <end position="459"/>
    </location>
</feature>
<dbReference type="GeneID" id="101855825"/>
<reference evidence="4" key="1">
    <citation type="submission" date="2025-08" db="UniProtKB">
        <authorList>
            <consortium name="RefSeq"/>
        </authorList>
    </citation>
    <scope>IDENTIFICATION</scope>
</reference>